<proteinExistence type="predicted"/>
<sequence length="174" mass="18742">MSSFPRDISSKIQHSLAEFSIAEVNSGNKDLLGRDASWLFAYAYRNVSIGGVPVRADLSPSDMKHLLPDVMILEPQMDGDTLTDIKVRLTGSRMSAFYGPVVDGSLRTLNSATAVDRGFKCVAAVLASGQPVLGHSVKMSADLPYFQVTLLFIPLLGESGSIDQILVHFSAVPE</sequence>
<name>A0ABV8UBC0_9PROT</name>
<dbReference type="RefSeq" id="WP_068145963.1">
    <property type="nucleotide sequence ID" value="NZ_JBHSCR010000007.1"/>
</dbReference>
<dbReference type="Pfam" id="PF07310">
    <property type="entry name" value="PAS_5"/>
    <property type="match status" value="1"/>
</dbReference>
<organism evidence="1 2">
    <name type="scientific">Kordiimonas lipolytica</name>
    <dbReference type="NCBI Taxonomy" id="1662421"/>
    <lineage>
        <taxon>Bacteria</taxon>
        <taxon>Pseudomonadati</taxon>
        <taxon>Pseudomonadota</taxon>
        <taxon>Alphaproteobacteria</taxon>
        <taxon>Kordiimonadales</taxon>
        <taxon>Kordiimonadaceae</taxon>
        <taxon>Kordiimonas</taxon>
    </lineage>
</organism>
<dbReference type="InterPro" id="IPR009922">
    <property type="entry name" value="DUF1457"/>
</dbReference>
<reference evidence="2" key="1">
    <citation type="journal article" date="2019" name="Int. J. Syst. Evol. Microbiol.">
        <title>The Global Catalogue of Microorganisms (GCM) 10K type strain sequencing project: providing services to taxonomists for standard genome sequencing and annotation.</title>
        <authorList>
            <consortium name="The Broad Institute Genomics Platform"/>
            <consortium name="The Broad Institute Genome Sequencing Center for Infectious Disease"/>
            <person name="Wu L."/>
            <person name="Ma J."/>
        </authorList>
    </citation>
    <scope>NUCLEOTIDE SEQUENCE [LARGE SCALE GENOMIC DNA]</scope>
    <source>
        <strain evidence="2">CGMCC 1.15304</strain>
    </source>
</reference>
<gene>
    <name evidence="1" type="ORF">ACFO5Q_10235</name>
</gene>
<dbReference type="Proteomes" id="UP001595776">
    <property type="component" value="Unassembled WGS sequence"/>
</dbReference>
<protein>
    <submittedName>
        <fullName evidence="1">PAS domain-containing protein</fullName>
    </submittedName>
</protein>
<evidence type="ECO:0000313" key="2">
    <source>
        <dbReference type="Proteomes" id="UP001595776"/>
    </source>
</evidence>
<accession>A0ABV8UBC0</accession>
<dbReference type="EMBL" id="JBHSCR010000007">
    <property type="protein sequence ID" value="MFC4348222.1"/>
    <property type="molecule type" value="Genomic_DNA"/>
</dbReference>
<comment type="caution">
    <text evidence="1">The sequence shown here is derived from an EMBL/GenBank/DDBJ whole genome shotgun (WGS) entry which is preliminary data.</text>
</comment>
<evidence type="ECO:0000313" key="1">
    <source>
        <dbReference type="EMBL" id="MFC4348222.1"/>
    </source>
</evidence>
<keyword evidence="2" id="KW-1185">Reference proteome</keyword>